<dbReference type="InterPro" id="IPR002035">
    <property type="entry name" value="VWF_A"/>
</dbReference>
<dbReference type="InterPro" id="IPR036465">
    <property type="entry name" value="vWFA_dom_sf"/>
</dbReference>
<gene>
    <name evidence="3" type="ORF">SUNI508_11040</name>
</gene>
<dbReference type="PROSITE" id="PS50234">
    <property type="entry name" value="VWFA"/>
    <property type="match status" value="1"/>
</dbReference>
<dbReference type="Proteomes" id="UP001408356">
    <property type="component" value="Unassembled WGS sequence"/>
</dbReference>
<proteinExistence type="predicted"/>
<dbReference type="Gene3D" id="3.40.50.410">
    <property type="entry name" value="von Willebrand factor, type A domain"/>
    <property type="match status" value="1"/>
</dbReference>
<keyword evidence="4" id="KW-1185">Reference proteome</keyword>
<comment type="caution">
    <text evidence="3">The sequence shown here is derived from an EMBL/GenBank/DDBJ whole genome shotgun (WGS) entry which is preliminary data.</text>
</comment>
<feature type="region of interest" description="Disordered" evidence="1">
    <location>
        <begin position="1"/>
        <end position="88"/>
    </location>
</feature>
<evidence type="ECO:0000259" key="2">
    <source>
        <dbReference type="PROSITE" id="PS50234"/>
    </source>
</evidence>
<dbReference type="PANTHER" id="PTHR34706:SF1">
    <property type="entry name" value="VWFA DOMAIN-CONTAINING PROTEIN"/>
    <property type="match status" value="1"/>
</dbReference>
<feature type="domain" description="VWFA" evidence="2">
    <location>
        <begin position="117"/>
        <end position="337"/>
    </location>
</feature>
<dbReference type="EMBL" id="JARVKF010000424">
    <property type="protein sequence ID" value="KAK9414602.1"/>
    <property type="molecule type" value="Genomic_DNA"/>
</dbReference>
<accession>A0ABR2UIZ4</accession>
<dbReference type="SUPFAM" id="SSF53300">
    <property type="entry name" value="vWA-like"/>
    <property type="match status" value="1"/>
</dbReference>
<evidence type="ECO:0000313" key="4">
    <source>
        <dbReference type="Proteomes" id="UP001408356"/>
    </source>
</evidence>
<feature type="compositionally biased region" description="Low complexity" evidence="1">
    <location>
        <begin position="63"/>
        <end position="80"/>
    </location>
</feature>
<organism evidence="3 4">
    <name type="scientific">Seiridium unicorne</name>
    <dbReference type="NCBI Taxonomy" id="138068"/>
    <lineage>
        <taxon>Eukaryota</taxon>
        <taxon>Fungi</taxon>
        <taxon>Dikarya</taxon>
        <taxon>Ascomycota</taxon>
        <taxon>Pezizomycotina</taxon>
        <taxon>Sordariomycetes</taxon>
        <taxon>Xylariomycetidae</taxon>
        <taxon>Amphisphaeriales</taxon>
        <taxon>Sporocadaceae</taxon>
        <taxon>Seiridium</taxon>
    </lineage>
</organism>
<reference evidence="3 4" key="1">
    <citation type="journal article" date="2024" name="J. Plant Pathol.">
        <title>Sequence and assembly of the genome of Seiridium unicorne, isolate CBS 538.82, causal agent of cypress canker disease.</title>
        <authorList>
            <person name="Scali E."/>
            <person name="Rocca G.D."/>
            <person name="Danti R."/>
            <person name="Garbelotto M."/>
            <person name="Barberini S."/>
            <person name="Baroncelli R."/>
            <person name="Emiliani G."/>
        </authorList>
    </citation>
    <scope>NUCLEOTIDE SEQUENCE [LARGE SCALE GENOMIC DNA]</scope>
    <source>
        <strain evidence="3 4">BM-138-508</strain>
    </source>
</reference>
<sequence length="358" mass="39166">MSWNPFHSRRHPSNPDGSSRSGSLLDRTFSKRSSRKGEQSDSPLGNAAPPTRRPRAPSPPPAYTATTTPASEPTPVAEPSLGASPHYERYQSGAHPAISAAQASTNEDQYAFLSRFDTVFLIDDSGSMAGRSWHETQAAVSAILPVIFAHDEDGPDFYFMNNLTMDSGSSDEPWKAGTGYRNVKRSQGTSSSGEQLTVEEMFNMVRPRGATPTGQRLAHILRHYLKEYEARVRETGDETCLKPLSIIVITDGAPSDEVGGVIKQAAKRLDKLDAPPYQIGIQFFQVGNERGAAAALRELDDELNWDSNNRELRDMVDTATFNDNRTSLTGDGILKVVLGSVVKRLDKVDANLRQTSGR</sequence>
<dbReference type="PANTHER" id="PTHR34706">
    <property type="entry name" value="SLR1338 PROTEIN"/>
    <property type="match status" value="1"/>
</dbReference>
<protein>
    <recommendedName>
        <fullName evidence="2">VWFA domain-containing protein</fullName>
    </recommendedName>
</protein>
<name>A0ABR2UIZ4_9PEZI</name>
<evidence type="ECO:0000313" key="3">
    <source>
        <dbReference type="EMBL" id="KAK9414602.1"/>
    </source>
</evidence>
<evidence type="ECO:0000256" key="1">
    <source>
        <dbReference type="SAM" id="MobiDB-lite"/>
    </source>
</evidence>
<feature type="region of interest" description="Disordered" evidence="1">
    <location>
        <begin position="170"/>
        <end position="193"/>
    </location>
</feature>